<organism evidence="2">
    <name type="scientific">marine sediment metagenome</name>
    <dbReference type="NCBI Taxonomy" id="412755"/>
    <lineage>
        <taxon>unclassified sequences</taxon>
        <taxon>metagenomes</taxon>
        <taxon>ecological metagenomes</taxon>
    </lineage>
</organism>
<proteinExistence type="predicted"/>
<comment type="caution">
    <text evidence="2">The sequence shown here is derived from an EMBL/GenBank/DDBJ whole genome shotgun (WGS) entry which is preliminary data.</text>
</comment>
<dbReference type="EMBL" id="LAZR01012044">
    <property type="protein sequence ID" value="KKM45881.1"/>
    <property type="molecule type" value="Genomic_DNA"/>
</dbReference>
<protein>
    <submittedName>
        <fullName evidence="2">Uncharacterized protein</fullName>
    </submittedName>
</protein>
<dbReference type="AlphaFoldDB" id="A0A0F9J8Q9"/>
<evidence type="ECO:0000313" key="2">
    <source>
        <dbReference type="EMBL" id="KKM45881.1"/>
    </source>
</evidence>
<keyword evidence="1" id="KW-1133">Transmembrane helix</keyword>
<name>A0A0F9J8Q9_9ZZZZ</name>
<accession>A0A0F9J8Q9</accession>
<sequence length="76" mass="8380">MNILAGYLALGFVIIVVWDLGTGGGVRKNIGANVDETQARLGMADRRIAFVCFLVVLSLFWPAAIYGAVERRLKRR</sequence>
<gene>
    <name evidence="2" type="ORF">LCGC14_1560280</name>
</gene>
<keyword evidence="1" id="KW-0472">Membrane</keyword>
<evidence type="ECO:0000256" key="1">
    <source>
        <dbReference type="SAM" id="Phobius"/>
    </source>
</evidence>
<feature type="transmembrane region" description="Helical" evidence="1">
    <location>
        <begin position="47"/>
        <end position="69"/>
    </location>
</feature>
<reference evidence="2" key="1">
    <citation type="journal article" date="2015" name="Nature">
        <title>Complex archaea that bridge the gap between prokaryotes and eukaryotes.</title>
        <authorList>
            <person name="Spang A."/>
            <person name="Saw J.H."/>
            <person name="Jorgensen S.L."/>
            <person name="Zaremba-Niedzwiedzka K."/>
            <person name="Martijn J."/>
            <person name="Lind A.E."/>
            <person name="van Eijk R."/>
            <person name="Schleper C."/>
            <person name="Guy L."/>
            <person name="Ettema T.J."/>
        </authorList>
    </citation>
    <scope>NUCLEOTIDE SEQUENCE</scope>
</reference>
<keyword evidence="1" id="KW-0812">Transmembrane</keyword>